<dbReference type="EMBL" id="CP037939">
    <property type="protein sequence ID" value="QBR46728.1"/>
    <property type="molecule type" value="Genomic_DNA"/>
</dbReference>
<dbReference type="SUPFAM" id="SSF53850">
    <property type="entry name" value="Periplasmic binding protein-like II"/>
    <property type="match status" value="1"/>
</dbReference>
<name>A0ABX5SI32_9LACO</name>
<dbReference type="PANTHER" id="PTHR35936">
    <property type="entry name" value="MEMBRANE-BOUND LYTIC MUREIN TRANSGLYCOSYLASE F"/>
    <property type="match status" value="1"/>
</dbReference>
<dbReference type="Pfam" id="PF00497">
    <property type="entry name" value="SBP_bac_3"/>
    <property type="match status" value="1"/>
</dbReference>
<gene>
    <name evidence="4" type="ORF">EW139_00760</name>
</gene>
<evidence type="ECO:0000256" key="1">
    <source>
        <dbReference type="ARBA" id="ARBA00022729"/>
    </source>
</evidence>
<protein>
    <submittedName>
        <fullName evidence="4">Transporter substrate-binding domain-containing protein</fullName>
    </submittedName>
</protein>
<organism evidence="4 5">
    <name type="scientific">Leuconostoc kimchii</name>
    <dbReference type="NCBI Taxonomy" id="136609"/>
    <lineage>
        <taxon>Bacteria</taxon>
        <taxon>Bacillati</taxon>
        <taxon>Bacillota</taxon>
        <taxon>Bacilli</taxon>
        <taxon>Lactobacillales</taxon>
        <taxon>Lactobacillaceae</taxon>
        <taxon>Leuconostoc</taxon>
    </lineage>
</organism>
<keyword evidence="2" id="KW-1133">Transmembrane helix</keyword>
<evidence type="ECO:0000313" key="4">
    <source>
        <dbReference type="EMBL" id="QBR46728.1"/>
    </source>
</evidence>
<proteinExistence type="predicted"/>
<evidence type="ECO:0000256" key="2">
    <source>
        <dbReference type="SAM" id="Phobius"/>
    </source>
</evidence>
<keyword evidence="5" id="KW-1185">Reference proteome</keyword>
<dbReference type="InterPro" id="IPR001638">
    <property type="entry name" value="Solute-binding_3/MltF_N"/>
</dbReference>
<keyword evidence="2" id="KW-0472">Membrane</keyword>
<dbReference type="Proteomes" id="UP000295756">
    <property type="component" value="Chromosome"/>
</dbReference>
<feature type="domain" description="Solute-binding protein family 3/N-terminal" evidence="3">
    <location>
        <begin position="44"/>
        <end position="267"/>
    </location>
</feature>
<dbReference type="SMART" id="SM00062">
    <property type="entry name" value="PBPb"/>
    <property type="match status" value="1"/>
</dbReference>
<dbReference type="PANTHER" id="PTHR35936:SF19">
    <property type="entry name" value="AMINO-ACID-BINDING PROTEIN YXEM-RELATED"/>
    <property type="match status" value="1"/>
</dbReference>
<evidence type="ECO:0000313" key="5">
    <source>
        <dbReference type="Proteomes" id="UP000295756"/>
    </source>
</evidence>
<accession>A0ABX5SI32</accession>
<sequence length="271" mass="29398">MKKNWIYGLIVAVIVVIGGGYIVHHNRVVKADNSGKTSLVKKGTLTIGLEGTYAPFSYRQDGKLKGFEVDLAKKVAEKSGLKAKFVPTAWDGLIAGIGANKFDVVFNDVAITPERQAKYLFATPYLYSREVLVVKKDNNELKGYKDVKGHTLAEGVGTNNETVAKKFGAKTIASSEFTNTVNLIKQGRAEGAFNDEGAFATYIKDNPEDAKIVKAIKVPTSASPAAKIAPLLNQKNKGLQKQVNQAIKQLSDDGTIKKLSVQYFGSDLTQK</sequence>
<dbReference type="Gene3D" id="3.40.190.10">
    <property type="entry name" value="Periplasmic binding protein-like II"/>
    <property type="match status" value="2"/>
</dbReference>
<reference evidence="4 5" key="1">
    <citation type="submission" date="2019-03" db="EMBL/GenBank/DDBJ databases">
        <title>Complete Genome Sequence of Leuconostoc kimchii strain NKJ218 Isolated from Homemade Kimchi.</title>
        <authorList>
            <person name="Jung J.Y."/>
            <person name="Jin H.M."/>
            <person name="Jung J.-W."/>
            <person name="Lee S.-Y."/>
            <person name="Ryu B.-G."/>
            <person name="Han S.-S."/>
            <person name="Kang H.K."/>
            <person name="Choi H.W."/>
            <person name="Chung E.J."/>
            <person name="Choi K.-M."/>
        </authorList>
    </citation>
    <scope>NUCLEOTIDE SEQUENCE [LARGE SCALE GENOMIC DNA]</scope>
    <source>
        <strain evidence="4 5">NKJ218</strain>
    </source>
</reference>
<keyword evidence="2" id="KW-0812">Transmembrane</keyword>
<keyword evidence="1" id="KW-0732">Signal</keyword>
<evidence type="ECO:0000259" key="3">
    <source>
        <dbReference type="SMART" id="SM00062"/>
    </source>
</evidence>
<feature type="transmembrane region" description="Helical" evidence="2">
    <location>
        <begin position="6"/>
        <end position="23"/>
    </location>
</feature>
<dbReference type="RefSeq" id="WP_013102812.1">
    <property type="nucleotide sequence ID" value="NZ_CP037939.1"/>
</dbReference>